<feature type="domain" description="Methyltransferase" evidence="3">
    <location>
        <begin position="18"/>
        <end position="77"/>
    </location>
</feature>
<evidence type="ECO:0000313" key="5">
    <source>
        <dbReference type="Proteomes" id="UP000623269"/>
    </source>
</evidence>
<organism evidence="4 5">
    <name type="scientific">Mobilitalea sibirica</name>
    <dbReference type="NCBI Taxonomy" id="1462919"/>
    <lineage>
        <taxon>Bacteria</taxon>
        <taxon>Bacillati</taxon>
        <taxon>Bacillota</taxon>
        <taxon>Clostridia</taxon>
        <taxon>Lachnospirales</taxon>
        <taxon>Lachnospiraceae</taxon>
        <taxon>Mobilitalea</taxon>
    </lineage>
</organism>
<keyword evidence="1 4" id="KW-0489">Methyltransferase</keyword>
<keyword evidence="2" id="KW-0808">Transferase</keyword>
<dbReference type="PANTHER" id="PTHR43861:SF1">
    <property type="entry name" value="TRANS-ACONITATE 2-METHYLTRANSFERASE"/>
    <property type="match status" value="1"/>
</dbReference>
<name>A0A8J7GYY5_9FIRM</name>
<dbReference type="CDD" id="cd02440">
    <property type="entry name" value="AdoMet_MTases"/>
    <property type="match status" value="1"/>
</dbReference>
<dbReference type="RefSeq" id="WP_197661138.1">
    <property type="nucleotide sequence ID" value="NZ_JAEAGR010000007.1"/>
</dbReference>
<dbReference type="PANTHER" id="PTHR43861">
    <property type="entry name" value="TRANS-ACONITATE 2-METHYLTRANSFERASE-RELATED"/>
    <property type="match status" value="1"/>
</dbReference>
<dbReference type="Gene3D" id="3.40.50.150">
    <property type="entry name" value="Vaccinia Virus protein VP39"/>
    <property type="match status" value="1"/>
</dbReference>
<dbReference type="GO" id="GO:0032259">
    <property type="term" value="P:methylation"/>
    <property type="evidence" value="ECO:0007669"/>
    <property type="project" value="UniProtKB-KW"/>
</dbReference>
<comment type="caution">
    <text evidence="4">The sequence shown here is derived from an EMBL/GenBank/DDBJ whole genome shotgun (WGS) entry which is preliminary data.</text>
</comment>
<dbReference type="GO" id="GO:0008168">
    <property type="term" value="F:methyltransferase activity"/>
    <property type="evidence" value="ECO:0007669"/>
    <property type="project" value="UniProtKB-KW"/>
</dbReference>
<dbReference type="Proteomes" id="UP000623269">
    <property type="component" value="Unassembled WGS sequence"/>
</dbReference>
<protein>
    <submittedName>
        <fullName evidence="4">Class I SAM-dependent methyltransferase</fullName>
    </submittedName>
</protein>
<reference evidence="4" key="1">
    <citation type="submission" date="2020-12" db="EMBL/GenBank/DDBJ databases">
        <title>M. sibirica DSM 26468T genome.</title>
        <authorList>
            <person name="Thieme N."/>
            <person name="Rettenmaier R."/>
            <person name="Zverlov V."/>
            <person name="Liebl W."/>
        </authorList>
    </citation>
    <scope>NUCLEOTIDE SEQUENCE</scope>
    <source>
        <strain evidence="4">DSM 26468</strain>
    </source>
</reference>
<evidence type="ECO:0000313" key="4">
    <source>
        <dbReference type="EMBL" id="MBH1940914.1"/>
    </source>
</evidence>
<dbReference type="AlphaFoldDB" id="A0A8J7GYY5"/>
<evidence type="ECO:0000256" key="2">
    <source>
        <dbReference type="ARBA" id="ARBA00022679"/>
    </source>
</evidence>
<dbReference type="SUPFAM" id="SSF53335">
    <property type="entry name" value="S-adenosyl-L-methionine-dependent methyltransferases"/>
    <property type="match status" value="1"/>
</dbReference>
<dbReference type="InterPro" id="IPR029063">
    <property type="entry name" value="SAM-dependent_MTases_sf"/>
</dbReference>
<accession>A0A8J7GYY5</accession>
<proteinExistence type="predicted"/>
<evidence type="ECO:0000259" key="3">
    <source>
        <dbReference type="Pfam" id="PF13649"/>
    </source>
</evidence>
<evidence type="ECO:0000256" key="1">
    <source>
        <dbReference type="ARBA" id="ARBA00022603"/>
    </source>
</evidence>
<keyword evidence="5" id="KW-1185">Reference proteome</keyword>
<dbReference type="EMBL" id="JAEAGR010000007">
    <property type="protein sequence ID" value="MBH1940914.1"/>
    <property type="molecule type" value="Genomic_DNA"/>
</dbReference>
<sequence>MRYLIKEFCNCLRGNGKVCDLGCGPGHITRFIKDQGIDVCGIDISDGMLRKAKEKNPDIEFIKGNILELKPKKKALQVSFYIIQ</sequence>
<gene>
    <name evidence="4" type="ORF">I5677_08430</name>
</gene>
<dbReference type="Pfam" id="PF13649">
    <property type="entry name" value="Methyltransf_25"/>
    <property type="match status" value="1"/>
</dbReference>
<dbReference type="InterPro" id="IPR041698">
    <property type="entry name" value="Methyltransf_25"/>
</dbReference>